<evidence type="ECO:0000256" key="3">
    <source>
        <dbReference type="RuleBase" id="RU365026"/>
    </source>
</evidence>
<evidence type="ECO:0000256" key="4">
    <source>
        <dbReference type="SAM" id="MobiDB-lite"/>
    </source>
</evidence>
<comment type="similarity">
    <text evidence="1 3">Belongs to the EXO70 family.</text>
</comment>
<sequence>MAEAAAAAAADGREKVIAAAQRIIKSLATSTNAAEDMLRILSGFDHRLSAIPDLFPSSAARLDAAEKVILHWDASNSNSVWESSPDDASEYLAAVDEVIHLVGCGGSEDDDDLYRRAEIVLQLAMARLEDEFQHLINRNFATLDAKGLQDSFQRLALSFPSDSGNRITEDSDPSVEGEQHAADPEEGGGNSPSDDHTSNSIPPEVVSDLKHIADRMISASYEQELCQAYSGARREILNACLSALGVDKLSIDEVQRIKSKAFDDKMKKWILSLKIVVGVLLLEERKLCNQIFAASDELKEECFAEATKVCVIQLLNFGNAIAIGKWSSEKVFRIVGMYEALADVLPDLLALFSGNSKEFIHQEVEGNLGRLGDAVRGMLARFGSTIQRETSRKPSQSGEIHPLTRYVMNHIRLLMNYSSSLDMLLADGEVDGGESSVRDERVTPLSRCMDLLISDLECKLEEKSKLYEDDGMPYIFLMNNLLYIVQEAKDSELKILLGDDWVRKRRRQIRQHATSYLRASWTKVLSCLKDDGLGGTGSSRNVSREALKERFKNFNLAFEEICRTQTKWKVPDSQLREELRISISEKVIPAYRSFVGRFHGQLEGGRHVAKYVKYTPEDIENYLSDLFEGCPSQSSHHRRALSL</sequence>
<dbReference type="Pfam" id="PF20669">
    <property type="entry name" value="Exo70_N"/>
    <property type="match status" value="1"/>
</dbReference>
<dbReference type="Gene3D" id="1.20.1280.170">
    <property type="entry name" value="Exocyst complex component Exo70"/>
    <property type="match status" value="1"/>
</dbReference>
<dbReference type="GO" id="GO:0000145">
    <property type="term" value="C:exocyst"/>
    <property type="evidence" value="ECO:0007669"/>
    <property type="project" value="InterPro"/>
</dbReference>
<dbReference type="PANTHER" id="PTHR12542:SF142">
    <property type="entry name" value="EXOCYST SUBUNIT EXO70 FAMILY PROTEIN"/>
    <property type="match status" value="1"/>
</dbReference>
<keyword evidence="3" id="KW-0653">Protein transport</keyword>
<dbReference type="GO" id="GO:0006887">
    <property type="term" value="P:exocytosis"/>
    <property type="evidence" value="ECO:0007669"/>
    <property type="project" value="UniProtKB-KW"/>
</dbReference>
<evidence type="ECO:0000259" key="5">
    <source>
        <dbReference type="Pfam" id="PF03081"/>
    </source>
</evidence>
<dbReference type="InterPro" id="IPR016159">
    <property type="entry name" value="Cullin_repeat-like_dom_sf"/>
</dbReference>
<keyword evidence="2 3" id="KW-0813">Transport</keyword>
<organism evidence="6 7">
    <name type="scientific">Elaeis guineensis var. tenera</name>
    <name type="common">Oil palm</name>
    <dbReference type="NCBI Taxonomy" id="51953"/>
    <lineage>
        <taxon>Eukaryota</taxon>
        <taxon>Viridiplantae</taxon>
        <taxon>Streptophyta</taxon>
        <taxon>Embryophyta</taxon>
        <taxon>Tracheophyta</taxon>
        <taxon>Spermatophyta</taxon>
        <taxon>Magnoliopsida</taxon>
        <taxon>Liliopsida</taxon>
        <taxon>Arecaceae</taxon>
        <taxon>Arecoideae</taxon>
        <taxon>Cocoseae</taxon>
        <taxon>Elaeidinae</taxon>
        <taxon>Elaeis</taxon>
    </lineage>
</organism>
<reference evidence="7" key="1">
    <citation type="submission" date="2025-08" db="UniProtKB">
        <authorList>
            <consortium name="RefSeq"/>
        </authorList>
    </citation>
    <scope>IDENTIFICATION</scope>
</reference>
<feature type="region of interest" description="Disordered" evidence="4">
    <location>
        <begin position="163"/>
        <end position="203"/>
    </location>
</feature>
<accession>A0A6I9RK55</accession>
<keyword evidence="6" id="KW-1185">Reference proteome</keyword>
<dbReference type="SUPFAM" id="SSF74788">
    <property type="entry name" value="Cullin repeat-like"/>
    <property type="match status" value="1"/>
</dbReference>
<protein>
    <recommendedName>
        <fullName evidence="3">Exocyst subunit Exo70 family protein</fullName>
    </recommendedName>
</protein>
<evidence type="ECO:0000313" key="6">
    <source>
        <dbReference type="Proteomes" id="UP000504607"/>
    </source>
</evidence>
<gene>
    <name evidence="7" type="primary">LOC105049683</name>
</gene>
<dbReference type="Proteomes" id="UP000504607">
    <property type="component" value="Chromosome 8"/>
</dbReference>
<evidence type="ECO:0000256" key="2">
    <source>
        <dbReference type="ARBA" id="ARBA00022448"/>
    </source>
</evidence>
<evidence type="ECO:0000256" key="1">
    <source>
        <dbReference type="ARBA" id="ARBA00006756"/>
    </source>
</evidence>
<dbReference type="AlphaFoldDB" id="A0A6I9RK55"/>
<proteinExistence type="inferred from homology"/>
<dbReference type="InterPro" id="IPR004140">
    <property type="entry name" value="Exo70"/>
</dbReference>
<feature type="domain" description="Exocyst complex subunit Exo70 C-terminal" evidence="5">
    <location>
        <begin position="267"/>
        <end position="625"/>
    </location>
</feature>
<dbReference type="Pfam" id="PF03081">
    <property type="entry name" value="Exo70_C"/>
    <property type="match status" value="1"/>
</dbReference>
<dbReference type="PANTHER" id="PTHR12542">
    <property type="entry name" value="EXOCYST COMPLEX PROTEIN EXO70"/>
    <property type="match status" value="1"/>
</dbReference>
<dbReference type="InterPro" id="IPR046364">
    <property type="entry name" value="Exo70_C"/>
</dbReference>
<dbReference type="InParanoid" id="A0A6I9RK55"/>
<dbReference type="OrthoDB" id="1922221at2759"/>
<dbReference type="GO" id="GO:0015031">
    <property type="term" value="P:protein transport"/>
    <property type="evidence" value="ECO:0007669"/>
    <property type="project" value="UniProtKB-KW"/>
</dbReference>
<evidence type="ECO:0000313" key="7">
    <source>
        <dbReference type="RefSeq" id="XP_010927723.1"/>
    </source>
</evidence>
<keyword evidence="3" id="KW-0268">Exocytosis</keyword>
<dbReference type="RefSeq" id="XP_010927723.1">
    <property type="nucleotide sequence ID" value="XM_010929421.2"/>
</dbReference>
<comment type="function">
    <text evidence="3">Component of the exocyst complex.</text>
</comment>
<name>A0A6I9RK55_ELAGV</name>
<dbReference type="GO" id="GO:0005546">
    <property type="term" value="F:phosphatidylinositol-4,5-bisphosphate binding"/>
    <property type="evidence" value="ECO:0007669"/>
    <property type="project" value="InterPro"/>
</dbReference>